<dbReference type="AlphaFoldDB" id="A0A9J6PIY9"/>
<dbReference type="RefSeq" id="WP_269333739.1">
    <property type="nucleotide sequence ID" value="NZ_JAMZFT010000004.1"/>
</dbReference>
<dbReference type="InterPro" id="IPR036097">
    <property type="entry name" value="HisK_dim/P_sf"/>
</dbReference>
<dbReference type="InterPro" id="IPR013655">
    <property type="entry name" value="PAS_fold_3"/>
</dbReference>
<sequence>MVEQLDPIIEAFDLLETGLAVFDKRLQLVRCNPAFRTLRRYPDDLCRPGIALEDLLRFNAQRGDFGAGSVDGLVSERLGEIRRTDRRDIEQRMADGQVLRIRYRRSPSGALVVAMEDTTETSQAERALAASEERYSLVTRATSDGIYDWNVAEDLLFVSDHLRVMMEFDAGLKGSRAWADRVHPDDKALYAQAMRDHFRGDAEALDCEYRLLYADGGYRWIHDRGVGVRDESGRVKRLVGAVRDVTELRQREAEVKAASIRFEEAIEAVSTGFALWDADDRLIVCNSRYRLYFEQLSDIAAPGIRFADLMAVALARGIFPGHENDPAGFLQETFARRARADGLPREQRLVGGLWLQVTDHRTADGGLVSIYSDVTSLKEREAESRRDKEAAEAALAELQRAQAQLIQAEKMASLGQLTAGIAHEIKNPLNFVNNFSRLSAEMMDELSELLAEPISTLPEEPRADANDLIGTVVGNLRKIDEHGRRADSIVKNMLLHARSGDGKRQPVDVNMLAEEAMALAYHGARAADPGFNLTLVRDFDPATGSIEGEPQDLQRVLINLCANGMYAAARHAADAGGEARLSVATRRENDEVILEVHDNGAGVPADVRDKIFQPFFTTKPTGEGTGLGLSMSYDIVRKHGGFLTLEEAVGGGARFRVVLPARGAHASGGTRR</sequence>
<organism evidence="7 8">
    <name type="scientific">Futiania mangrovi</name>
    <dbReference type="NCBI Taxonomy" id="2959716"/>
    <lineage>
        <taxon>Bacteria</taxon>
        <taxon>Pseudomonadati</taxon>
        <taxon>Pseudomonadota</taxon>
        <taxon>Alphaproteobacteria</taxon>
        <taxon>Futianiales</taxon>
        <taxon>Futianiaceae</taxon>
        <taxon>Futiania</taxon>
    </lineage>
</organism>
<protein>
    <recommendedName>
        <fullName evidence="2">histidine kinase</fullName>
        <ecNumber evidence="2">2.7.13.3</ecNumber>
    </recommendedName>
</protein>
<dbReference type="InterPro" id="IPR036890">
    <property type="entry name" value="HATPase_C_sf"/>
</dbReference>
<dbReference type="InterPro" id="IPR000700">
    <property type="entry name" value="PAS-assoc_C"/>
</dbReference>
<evidence type="ECO:0000313" key="7">
    <source>
        <dbReference type="EMBL" id="MCP1337776.1"/>
    </source>
</evidence>
<dbReference type="Pfam" id="PF12860">
    <property type="entry name" value="PAS_7"/>
    <property type="match status" value="2"/>
</dbReference>
<accession>A0A9J6PIY9</accession>
<evidence type="ECO:0000256" key="3">
    <source>
        <dbReference type="ARBA" id="ARBA00022553"/>
    </source>
</evidence>
<dbReference type="GO" id="GO:0000155">
    <property type="term" value="F:phosphorelay sensor kinase activity"/>
    <property type="evidence" value="ECO:0007669"/>
    <property type="project" value="InterPro"/>
</dbReference>
<dbReference type="PANTHER" id="PTHR43065">
    <property type="entry name" value="SENSOR HISTIDINE KINASE"/>
    <property type="match status" value="1"/>
</dbReference>
<evidence type="ECO:0000259" key="6">
    <source>
        <dbReference type="PROSITE" id="PS50113"/>
    </source>
</evidence>
<dbReference type="CDD" id="cd00130">
    <property type="entry name" value="PAS"/>
    <property type="match status" value="1"/>
</dbReference>
<keyword evidence="3" id="KW-0597">Phosphoprotein</keyword>
<evidence type="ECO:0000313" key="8">
    <source>
        <dbReference type="Proteomes" id="UP001055804"/>
    </source>
</evidence>
<dbReference type="CDD" id="cd00082">
    <property type="entry name" value="HisKA"/>
    <property type="match status" value="1"/>
</dbReference>
<dbReference type="SMART" id="SM00388">
    <property type="entry name" value="HisKA"/>
    <property type="match status" value="1"/>
</dbReference>
<dbReference type="Pfam" id="PF08447">
    <property type="entry name" value="PAS_3"/>
    <property type="match status" value="1"/>
</dbReference>
<dbReference type="Pfam" id="PF02518">
    <property type="entry name" value="HATPase_c"/>
    <property type="match status" value="1"/>
</dbReference>
<dbReference type="Proteomes" id="UP001055804">
    <property type="component" value="Unassembled WGS sequence"/>
</dbReference>
<dbReference type="NCBIfam" id="TIGR00229">
    <property type="entry name" value="sensory_box"/>
    <property type="match status" value="1"/>
</dbReference>
<dbReference type="SMART" id="SM00091">
    <property type="entry name" value="PAS"/>
    <property type="match status" value="2"/>
</dbReference>
<feature type="domain" description="PAC" evidence="6">
    <location>
        <begin position="205"/>
        <end position="257"/>
    </location>
</feature>
<reference evidence="7" key="1">
    <citation type="submission" date="2022-06" db="EMBL/GenBank/DDBJ databases">
        <title>Isolation and Genomics of Futiania mangrovii gen. nov., sp. nov., a Rare and Metabolically-versatile member in the Class Alphaproteobacteria.</title>
        <authorList>
            <person name="Liu L."/>
            <person name="Huang W.-C."/>
            <person name="Pan J."/>
            <person name="Li J."/>
            <person name="Huang Y."/>
            <person name="Du H."/>
            <person name="Liu Y."/>
            <person name="Li M."/>
        </authorList>
    </citation>
    <scope>NUCLEOTIDE SEQUENCE</scope>
    <source>
        <strain evidence="7">FT118</strain>
    </source>
</reference>
<dbReference type="InterPro" id="IPR001610">
    <property type="entry name" value="PAC"/>
</dbReference>
<dbReference type="EC" id="2.7.13.3" evidence="2"/>
<feature type="coiled-coil region" evidence="4">
    <location>
        <begin position="374"/>
        <end position="411"/>
    </location>
</feature>
<dbReference type="InterPro" id="IPR005467">
    <property type="entry name" value="His_kinase_dom"/>
</dbReference>
<dbReference type="PROSITE" id="PS50113">
    <property type="entry name" value="PAC"/>
    <property type="match status" value="1"/>
</dbReference>
<keyword evidence="8" id="KW-1185">Reference proteome</keyword>
<dbReference type="Gene3D" id="3.30.450.20">
    <property type="entry name" value="PAS domain"/>
    <property type="match status" value="2"/>
</dbReference>
<dbReference type="SUPFAM" id="SSF55785">
    <property type="entry name" value="PYP-like sensor domain (PAS domain)"/>
    <property type="match status" value="2"/>
</dbReference>
<dbReference type="PRINTS" id="PR00344">
    <property type="entry name" value="BCTRLSENSOR"/>
</dbReference>
<dbReference type="PANTHER" id="PTHR43065:SF42">
    <property type="entry name" value="TWO-COMPONENT SENSOR PPRA"/>
    <property type="match status" value="1"/>
</dbReference>
<dbReference type="InterPro" id="IPR000014">
    <property type="entry name" value="PAS"/>
</dbReference>
<proteinExistence type="predicted"/>
<name>A0A9J6PIY9_9PROT</name>
<comment type="caution">
    <text evidence="7">The sequence shown here is derived from an EMBL/GenBank/DDBJ whole genome shotgun (WGS) entry which is preliminary data.</text>
</comment>
<evidence type="ECO:0000256" key="1">
    <source>
        <dbReference type="ARBA" id="ARBA00000085"/>
    </source>
</evidence>
<dbReference type="SMART" id="SM00387">
    <property type="entry name" value="HATPase_c"/>
    <property type="match status" value="1"/>
</dbReference>
<feature type="domain" description="Histidine kinase" evidence="5">
    <location>
        <begin position="420"/>
        <end position="663"/>
    </location>
</feature>
<dbReference type="InterPro" id="IPR003661">
    <property type="entry name" value="HisK_dim/P_dom"/>
</dbReference>
<comment type="catalytic activity">
    <reaction evidence="1">
        <text>ATP + protein L-histidine = ADP + protein N-phospho-L-histidine.</text>
        <dbReference type="EC" id="2.7.13.3"/>
    </reaction>
</comment>
<dbReference type="InterPro" id="IPR035965">
    <property type="entry name" value="PAS-like_dom_sf"/>
</dbReference>
<dbReference type="InterPro" id="IPR004358">
    <property type="entry name" value="Sig_transdc_His_kin-like_C"/>
</dbReference>
<gene>
    <name evidence="7" type="ORF">NJQ99_15250</name>
</gene>
<evidence type="ECO:0000256" key="2">
    <source>
        <dbReference type="ARBA" id="ARBA00012438"/>
    </source>
</evidence>
<dbReference type="InterPro" id="IPR003594">
    <property type="entry name" value="HATPase_dom"/>
</dbReference>
<dbReference type="Gene3D" id="3.30.565.10">
    <property type="entry name" value="Histidine kinase-like ATPase, C-terminal domain"/>
    <property type="match status" value="1"/>
</dbReference>
<dbReference type="SUPFAM" id="SSF55874">
    <property type="entry name" value="ATPase domain of HSP90 chaperone/DNA topoisomerase II/histidine kinase"/>
    <property type="match status" value="1"/>
</dbReference>
<dbReference type="SUPFAM" id="SSF47384">
    <property type="entry name" value="Homodimeric domain of signal transducing histidine kinase"/>
    <property type="match status" value="1"/>
</dbReference>
<dbReference type="PROSITE" id="PS50109">
    <property type="entry name" value="HIS_KIN"/>
    <property type="match status" value="1"/>
</dbReference>
<keyword evidence="4" id="KW-0175">Coiled coil</keyword>
<dbReference type="SMART" id="SM00086">
    <property type="entry name" value="PAC"/>
    <property type="match status" value="1"/>
</dbReference>
<dbReference type="EMBL" id="JAMZFT010000004">
    <property type="protein sequence ID" value="MCP1337776.1"/>
    <property type="molecule type" value="Genomic_DNA"/>
</dbReference>
<dbReference type="Gene3D" id="1.10.287.130">
    <property type="match status" value="1"/>
</dbReference>
<evidence type="ECO:0000259" key="5">
    <source>
        <dbReference type="PROSITE" id="PS50109"/>
    </source>
</evidence>
<evidence type="ECO:0000256" key="4">
    <source>
        <dbReference type="SAM" id="Coils"/>
    </source>
</evidence>